<accession>A0A5B7HHW4</accession>
<evidence type="ECO:0000313" key="3">
    <source>
        <dbReference type="Proteomes" id="UP000324222"/>
    </source>
</evidence>
<sequence length="72" mass="8309">MASKHPSAFSQESDSRKSRKTVTIEKKLEVLDCYAKREKTSVIVHKTGLRESTLRTIRDSKMRMCVFIFSVT</sequence>
<reference evidence="2 3" key="1">
    <citation type="submission" date="2019-05" db="EMBL/GenBank/DDBJ databases">
        <title>Another draft genome of Portunus trituberculatus and its Hox gene families provides insights of decapod evolution.</title>
        <authorList>
            <person name="Jeong J.-H."/>
            <person name="Song I."/>
            <person name="Kim S."/>
            <person name="Choi T."/>
            <person name="Kim D."/>
            <person name="Ryu S."/>
            <person name="Kim W."/>
        </authorList>
    </citation>
    <scope>NUCLEOTIDE SEQUENCE [LARGE SCALE GENOMIC DNA]</scope>
    <source>
        <tissue evidence="2">Muscle</tissue>
    </source>
</reference>
<dbReference type="AlphaFoldDB" id="A0A5B7HHW4"/>
<evidence type="ECO:0000256" key="1">
    <source>
        <dbReference type="SAM" id="MobiDB-lite"/>
    </source>
</evidence>
<organism evidence="2 3">
    <name type="scientific">Portunus trituberculatus</name>
    <name type="common">Swimming crab</name>
    <name type="synonym">Neptunus trituberculatus</name>
    <dbReference type="NCBI Taxonomy" id="210409"/>
    <lineage>
        <taxon>Eukaryota</taxon>
        <taxon>Metazoa</taxon>
        <taxon>Ecdysozoa</taxon>
        <taxon>Arthropoda</taxon>
        <taxon>Crustacea</taxon>
        <taxon>Multicrustacea</taxon>
        <taxon>Malacostraca</taxon>
        <taxon>Eumalacostraca</taxon>
        <taxon>Eucarida</taxon>
        <taxon>Decapoda</taxon>
        <taxon>Pleocyemata</taxon>
        <taxon>Brachyura</taxon>
        <taxon>Eubrachyura</taxon>
        <taxon>Portunoidea</taxon>
        <taxon>Portunidae</taxon>
        <taxon>Portuninae</taxon>
        <taxon>Portunus</taxon>
    </lineage>
</organism>
<name>A0A5B7HHW4_PORTR</name>
<dbReference type="EMBL" id="VSRR010028923">
    <property type="protein sequence ID" value="MPC69125.1"/>
    <property type="molecule type" value="Genomic_DNA"/>
</dbReference>
<evidence type="ECO:0000313" key="2">
    <source>
        <dbReference type="EMBL" id="MPC69125.1"/>
    </source>
</evidence>
<evidence type="ECO:0008006" key="4">
    <source>
        <dbReference type="Google" id="ProtNLM"/>
    </source>
</evidence>
<gene>
    <name evidence="2" type="ORF">E2C01_063340</name>
</gene>
<comment type="caution">
    <text evidence="2">The sequence shown here is derived from an EMBL/GenBank/DDBJ whole genome shotgun (WGS) entry which is preliminary data.</text>
</comment>
<feature type="region of interest" description="Disordered" evidence="1">
    <location>
        <begin position="1"/>
        <end position="20"/>
    </location>
</feature>
<proteinExistence type="predicted"/>
<dbReference type="Proteomes" id="UP000324222">
    <property type="component" value="Unassembled WGS sequence"/>
</dbReference>
<protein>
    <recommendedName>
        <fullName evidence="4">HTH psq-type domain-containing protein</fullName>
    </recommendedName>
</protein>
<keyword evidence="3" id="KW-1185">Reference proteome</keyword>